<dbReference type="AlphaFoldDB" id="A0AA87SWB8"/>
<protein>
    <submittedName>
        <fullName evidence="1">Uncharacterized protein</fullName>
    </submittedName>
</protein>
<evidence type="ECO:0000313" key="1">
    <source>
        <dbReference type="EMBL" id="EKR99867.1"/>
    </source>
</evidence>
<dbReference type="EMBL" id="AKWM02000042">
    <property type="protein sequence ID" value="EKR99867.1"/>
    <property type="molecule type" value="Genomic_DNA"/>
</dbReference>
<accession>A0AA87SWB8</accession>
<organism evidence="1 2">
    <name type="scientific">Leptospira mayottensis 200901122</name>
    <dbReference type="NCBI Taxonomy" id="1193010"/>
    <lineage>
        <taxon>Bacteria</taxon>
        <taxon>Pseudomonadati</taxon>
        <taxon>Spirochaetota</taxon>
        <taxon>Spirochaetia</taxon>
        <taxon>Leptospirales</taxon>
        <taxon>Leptospiraceae</taxon>
        <taxon>Leptospira</taxon>
    </lineage>
</organism>
<comment type="caution">
    <text evidence="1">The sequence shown here is derived from an EMBL/GenBank/DDBJ whole genome shotgun (WGS) entry which is preliminary data.</text>
</comment>
<proteinExistence type="predicted"/>
<dbReference type="RefSeq" id="WP_002745041.1">
    <property type="nucleotide sequence ID" value="NZ_AKWM02000042.1"/>
</dbReference>
<sequence length="133" mass="15411">MYADPQSDLAKSIYTILEKKYWVEKRFVILVLPDSITRCSDNRRNRKKEEELGALMESLGAKNYVKDFSVDEEKALNPNRPGCPMALLKTEKVDFLVIVNIIAGEYKGDPYSKIEHLDFPPEKLIRLCRLIYV</sequence>
<evidence type="ECO:0000313" key="2">
    <source>
        <dbReference type="Proteomes" id="UP000001343"/>
    </source>
</evidence>
<reference evidence="1 2" key="1">
    <citation type="journal article" date="2014" name="Int. J. Syst. Evol. Microbiol.">
        <title>Leptospira mayottensis sp. nov., a pathogenic species of the genus Leptospira isolated from humans.</title>
        <authorList>
            <person name="Bourhy P."/>
            <person name="Collet L."/>
            <person name="Brisse S."/>
            <person name="Picardeau M."/>
        </authorList>
    </citation>
    <scope>NUCLEOTIDE SEQUENCE [LARGE SCALE GENOMIC DNA]</scope>
    <source>
        <strain evidence="1 2">200901122</strain>
    </source>
</reference>
<gene>
    <name evidence="1" type="ORF">LEP1GSC125_1612</name>
</gene>
<dbReference type="Proteomes" id="UP000001343">
    <property type="component" value="Unassembled WGS sequence"/>
</dbReference>
<name>A0AA87SWB8_9LEPT</name>